<reference evidence="1" key="1">
    <citation type="submission" date="2016-10" db="EMBL/GenBank/DDBJ databases">
        <authorList>
            <person name="Benchimol M."/>
            <person name="Almeida L.G."/>
            <person name="Vasconcelos A.T."/>
            <person name="Perreira-Neves A."/>
            <person name="Rosa I.A."/>
            <person name="Tasca T."/>
            <person name="Bogo M.R."/>
            <person name="de Souza W."/>
        </authorList>
    </citation>
    <scope>NUCLEOTIDE SEQUENCE [LARGE SCALE GENOMIC DNA]</scope>
    <source>
        <strain evidence="1">K</strain>
    </source>
</reference>
<sequence length="240" mass="27823">MKFSQDKLKTAEMLAELSSIILNDTKNSRQLYVNMYLNELPPTMKRQISDPHIKLNFDVQKFPDVPMYERIVAMNIPHLYDVNVNEVQVANFDDLNSFPPLLPNSPSLLSSERFSTVCQLFKKFKCEPFSSYSDILNKLHTALVDVDALNVMKLCEKINTFPILHIFSEALMEYDQKNVQTRDIEEEEILEQPEEFHYEDFITVVTDPYEFVMVTPGSFVPSLDEINCIGLDLMDGMEKF</sequence>
<keyword evidence="2" id="KW-1185">Reference proteome</keyword>
<proteinExistence type="predicted"/>
<protein>
    <submittedName>
        <fullName evidence="1">Uncharacterized protein</fullName>
    </submittedName>
</protein>
<name>A0A1J4JCN2_9EUKA</name>
<dbReference type="VEuPathDB" id="TrichDB:TRFO_10753"/>
<accession>A0A1J4JCN2</accession>
<dbReference type="AlphaFoldDB" id="A0A1J4JCN2"/>
<comment type="caution">
    <text evidence="1">The sequence shown here is derived from an EMBL/GenBank/DDBJ whole genome shotgun (WGS) entry which is preliminary data.</text>
</comment>
<evidence type="ECO:0000313" key="1">
    <source>
        <dbReference type="EMBL" id="OHS95036.1"/>
    </source>
</evidence>
<dbReference type="GeneID" id="94830348"/>
<dbReference type="RefSeq" id="XP_068348173.1">
    <property type="nucleotide sequence ID" value="XM_068495644.1"/>
</dbReference>
<dbReference type="EMBL" id="MLAK01001271">
    <property type="protein sequence ID" value="OHS95036.1"/>
    <property type="molecule type" value="Genomic_DNA"/>
</dbReference>
<dbReference type="Proteomes" id="UP000179807">
    <property type="component" value="Unassembled WGS sequence"/>
</dbReference>
<evidence type="ECO:0000313" key="2">
    <source>
        <dbReference type="Proteomes" id="UP000179807"/>
    </source>
</evidence>
<organism evidence="1 2">
    <name type="scientific">Tritrichomonas foetus</name>
    <dbReference type="NCBI Taxonomy" id="1144522"/>
    <lineage>
        <taxon>Eukaryota</taxon>
        <taxon>Metamonada</taxon>
        <taxon>Parabasalia</taxon>
        <taxon>Tritrichomonadida</taxon>
        <taxon>Tritrichomonadidae</taxon>
        <taxon>Tritrichomonas</taxon>
    </lineage>
</organism>
<gene>
    <name evidence="1" type="ORF">TRFO_10753</name>
</gene>